<comment type="similarity">
    <text evidence="1">Belongs to the globin family.</text>
</comment>
<evidence type="ECO:0000256" key="1">
    <source>
        <dbReference type="RuleBase" id="RU000356"/>
    </source>
</evidence>
<dbReference type="InterPro" id="IPR009050">
    <property type="entry name" value="Globin-like_sf"/>
</dbReference>
<evidence type="ECO:0000313" key="3">
    <source>
        <dbReference type="Proteomes" id="UP000036681"/>
    </source>
</evidence>
<dbReference type="CDD" id="cd01040">
    <property type="entry name" value="Mb-like"/>
    <property type="match status" value="1"/>
</dbReference>
<dbReference type="Proteomes" id="UP000036681">
    <property type="component" value="Unplaced"/>
</dbReference>
<dbReference type="PANTHER" id="PTHR47768:SF2">
    <property type="entry name" value="GLOBIN-RELATED"/>
    <property type="match status" value="1"/>
</dbReference>
<keyword evidence="1" id="KW-0561">Oxygen transport</keyword>
<dbReference type="AlphaFoldDB" id="A0A0M3I7R6"/>
<dbReference type="InterPro" id="IPR044399">
    <property type="entry name" value="Mb-like_M"/>
</dbReference>
<evidence type="ECO:0000313" key="4">
    <source>
        <dbReference type="WBParaSite" id="ALUE_0001327101-mRNA-1"/>
    </source>
</evidence>
<keyword evidence="1" id="KW-0408">Iron</keyword>
<dbReference type="InterPro" id="IPR053341">
    <property type="entry name" value="Oxidative_stress_globin-like"/>
</dbReference>
<dbReference type="Gene3D" id="1.10.490.10">
    <property type="entry name" value="Globins"/>
    <property type="match status" value="1"/>
</dbReference>
<dbReference type="InterPro" id="IPR000971">
    <property type="entry name" value="Globin"/>
</dbReference>
<dbReference type="SUPFAM" id="SSF46458">
    <property type="entry name" value="Globin-like"/>
    <property type="match status" value="1"/>
</dbReference>
<keyword evidence="1" id="KW-0479">Metal-binding</keyword>
<dbReference type="GO" id="GO:0019825">
    <property type="term" value="F:oxygen binding"/>
    <property type="evidence" value="ECO:0007669"/>
    <property type="project" value="InterPro"/>
</dbReference>
<feature type="domain" description="Globin" evidence="2">
    <location>
        <begin position="1"/>
        <end position="87"/>
    </location>
</feature>
<reference evidence="4" key="1">
    <citation type="submission" date="2017-02" db="UniProtKB">
        <authorList>
            <consortium name="WormBaseParasite"/>
        </authorList>
    </citation>
    <scope>IDENTIFICATION</scope>
</reference>
<dbReference type="PROSITE" id="PS01033">
    <property type="entry name" value="GLOBIN"/>
    <property type="match status" value="1"/>
</dbReference>
<keyword evidence="1" id="KW-0813">Transport</keyword>
<name>A0A0M3I7R6_ASCLU</name>
<accession>A0A0M3I7R6</accession>
<keyword evidence="1" id="KW-0349">Heme</keyword>
<protein>
    <submittedName>
        <fullName evidence="4">GLOBIN domain-containing protein</fullName>
    </submittedName>
</protein>
<dbReference type="InterPro" id="IPR012292">
    <property type="entry name" value="Globin/Proto"/>
</dbReference>
<sequence length="188" mass="21793">MTFIRSIDFILKNLNQFDIVANFCRQLGRRHVKYISRGFRPEYWDIFAEALTECAIDWEGGLRCREALNGWRTLVSFIIEQMRAGFREAKREQQDRRAMQHNAIVTSEPTLAYTGSITSIPSIRTEEFRDKKESKLAYRMRKISPSYSSTLLPLRDSTPHSCSTFGRQTIEREAFSEGANSTGEDCFI</sequence>
<proteinExistence type="inferred from homology"/>
<dbReference type="WBParaSite" id="ALUE_0001327101-mRNA-1">
    <property type="protein sequence ID" value="ALUE_0001327101-mRNA-1"/>
    <property type="gene ID" value="ALUE_0001327101"/>
</dbReference>
<dbReference type="GO" id="GO:0020037">
    <property type="term" value="F:heme binding"/>
    <property type="evidence" value="ECO:0007669"/>
    <property type="project" value="InterPro"/>
</dbReference>
<dbReference type="Pfam" id="PF00042">
    <property type="entry name" value="Globin"/>
    <property type="match status" value="1"/>
</dbReference>
<evidence type="ECO:0000259" key="2">
    <source>
        <dbReference type="PROSITE" id="PS01033"/>
    </source>
</evidence>
<organism evidence="3 4">
    <name type="scientific">Ascaris lumbricoides</name>
    <name type="common">Giant roundworm</name>
    <dbReference type="NCBI Taxonomy" id="6252"/>
    <lineage>
        <taxon>Eukaryota</taxon>
        <taxon>Metazoa</taxon>
        <taxon>Ecdysozoa</taxon>
        <taxon>Nematoda</taxon>
        <taxon>Chromadorea</taxon>
        <taxon>Rhabditida</taxon>
        <taxon>Spirurina</taxon>
        <taxon>Ascaridomorpha</taxon>
        <taxon>Ascaridoidea</taxon>
        <taxon>Ascarididae</taxon>
        <taxon>Ascaris</taxon>
    </lineage>
</organism>
<dbReference type="GO" id="GO:0005344">
    <property type="term" value="F:oxygen carrier activity"/>
    <property type="evidence" value="ECO:0007669"/>
    <property type="project" value="UniProtKB-KW"/>
</dbReference>
<keyword evidence="3" id="KW-1185">Reference proteome</keyword>
<dbReference type="PANTHER" id="PTHR47768">
    <property type="entry name" value="GLOBIN RELATED-RELATED"/>
    <property type="match status" value="1"/>
</dbReference>